<evidence type="ECO:0008006" key="5">
    <source>
        <dbReference type="Google" id="ProtNLM"/>
    </source>
</evidence>
<feature type="transmembrane region" description="Helical" evidence="2">
    <location>
        <begin position="229"/>
        <end position="250"/>
    </location>
</feature>
<gene>
    <name evidence="3" type="ORF">F2P47_13410</name>
</gene>
<keyword evidence="2" id="KW-1133">Transmembrane helix</keyword>
<keyword evidence="2" id="KW-0812">Transmembrane</keyword>
<feature type="transmembrane region" description="Helical" evidence="2">
    <location>
        <begin position="74"/>
        <end position="102"/>
    </location>
</feature>
<proteinExistence type="predicted"/>
<evidence type="ECO:0000313" key="3">
    <source>
        <dbReference type="EMBL" id="KAB7739212.1"/>
    </source>
</evidence>
<dbReference type="RefSeq" id="WP_152216884.1">
    <property type="nucleotide sequence ID" value="NZ_WESC01000012.1"/>
</dbReference>
<feature type="region of interest" description="Disordered" evidence="1">
    <location>
        <begin position="309"/>
        <end position="330"/>
    </location>
</feature>
<dbReference type="EMBL" id="WESC01000012">
    <property type="protein sequence ID" value="KAB7739212.1"/>
    <property type="molecule type" value="Genomic_DNA"/>
</dbReference>
<evidence type="ECO:0000256" key="2">
    <source>
        <dbReference type="SAM" id="Phobius"/>
    </source>
</evidence>
<organism evidence="3 4">
    <name type="scientific">Parvibaculum sedimenti</name>
    <dbReference type="NCBI Taxonomy" id="2608632"/>
    <lineage>
        <taxon>Bacteria</taxon>
        <taxon>Pseudomonadati</taxon>
        <taxon>Pseudomonadota</taxon>
        <taxon>Alphaproteobacteria</taxon>
        <taxon>Hyphomicrobiales</taxon>
        <taxon>Parvibaculaceae</taxon>
        <taxon>Parvibaculum</taxon>
    </lineage>
</organism>
<sequence length="330" mass="35086">MAKVSGLRCSQGAVAYAVLGILLLTEMIVIAVQTGTPVFFTLDDPYIHLALAESIAHGEYGINPGEYASPSSSILYPFLLAPFAALVVGEWGALALNVAASFGILAVWRQLFIRFGFASNDPAANAGALLATLAVNGVALVFTGMEHTPHIFCTLATMVAIIDVAEGKPTPWFMIPIAFAGALLRYEGGAGAGAAALALLWSGFCSSGSSIRIYQALPARFPRVSTNTYGHGLAALWSCWSSLPVMLCLWRRRRPRHETFSSSNIRCTVSSRNSGRRRLRSTILDGLPIGTLITCSICAVSGSPAPGSHLNKGMRAGSITRSPKSEWKWP</sequence>
<comment type="caution">
    <text evidence="3">The sequence shown here is derived from an EMBL/GenBank/DDBJ whole genome shotgun (WGS) entry which is preliminary data.</text>
</comment>
<keyword evidence="4" id="KW-1185">Reference proteome</keyword>
<name>A0A6N6VJV0_9HYPH</name>
<accession>A0A6N6VJV0</accession>
<dbReference type="Proteomes" id="UP000468901">
    <property type="component" value="Unassembled WGS sequence"/>
</dbReference>
<keyword evidence="2" id="KW-0472">Membrane</keyword>
<evidence type="ECO:0000256" key="1">
    <source>
        <dbReference type="SAM" id="MobiDB-lite"/>
    </source>
</evidence>
<protein>
    <recommendedName>
        <fullName evidence="5">Glycosyltransferase RgtA/B/C/D-like domain-containing protein</fullName>
    </recommendedName>
</protein>
<evidence type="ECO:0000313" key="4">
    <source>
        <dbReference type="Proteomes" id="UP000468901"/>
    </source>
</evidence>
<feature type="transmembrane region" description="Helical" evidence="2">
    <location>
        <begin position="123"/>
        <end position="142"/>
    </location>
</feature>
<feature type="transmembrane region" description="Helical" evidence="2">
    <location>
        <begin position="12"/>
        <end position="32"/>
    </location>
</feature>
<reference evidence="3 4" key="1">
    <citation type="submission" date="2019-09" db="EMBL/GenBank/DDBJ databases">
        <title>Parvibaculum sedimenti sp. nov., isolated from sediment.</title>
        <authorList>
            <person name="Wang Y."/>
        </authorList>
    </citation>
    <scope>NUCLEOTIDE SEQUENCE [LARGE SCALE GENOMIC DNA]</scope>
    <source>
        <strain evidence="3 4">HXT-9</strain>
    </source>
</reference>
<dbReference type="AlphaFoldDB" id="A0A6N6VJV0"/>